<dbReference type="GO" id="GO:0015074">
    <property type="term" value="P:DNA integration"/>
    <property type="evidence" value="ECO:0007669"/>
    <property type="project" value="InterPro"/>
</dbReference>
<evidence type="ECO:0000313" key="17">
    <source>
        <dbReference type="Proteomes" id="UP000030764"/>
    </source>
</evidence>
<dbReference type="InterPro" id="IPR017972">
    <property type="entry name" value="Cyt_P450_CS"/>
</dbReference>
<dbReference type="GO" id="GO:0005813">
    <property type="term" value="C:centrosome"/>
    <property type="evidence" value="ECO:0007669"/>
    <property type="project" value="UniProtKB-ARBA"/>
</dbReference>
<dbReference type="Gene3D" id="1.10.340.70">
    <property type="match status" value="1"/>
</dbReference>
<name>A0A085M8J1_9BILA</name>
<dbReference type="GO" id="GO:0042448">
    <property type="term" value="P:progesterone metabolic process"/>
    <property type="evidence" value="ECO:0007669"/>
    <property type="project" value="TreeGrafter"/>
</dbReference>
<dbReference type="Pfam" id="PF03953">
    <property type="entry name" value="Tubulin_C"/>
    <property type="match status" value="1"/>
</dbReference>
<protein>
    <recommendedName>
        <fullName evidence="15">Integrase catalytic domain-containing protein</fullName>
    </recommendedName>
</protein>
<dbReference type="InterPro" id="IPR036525">
    <property type="entry name" value="Tubulin/FtsZ_GTPase_sf"/>
</dbReference>
<keyword evidence="17" id="KW-1185">Reference proteome</keyword>
<dbReference type="FunFam" id="1.10.287.600:FF:000004">
    <property type="entry name" value="Tubulin gamma chain"/>
    <property type="match status" value="1"/>
</dbReference>
<dbReference type="SUPFAM" id="SSF53098">
    <property type="entry name" value="Ribonuclease H-like"/>
    <property type="match status" value="1"/>
</dbReference>
<dbReference type="SMART" id="SM00864">
    <property type="entry name" value="Tubulin"/>
    <property type="match status" value="1"/>
</dbReference>
<dbReference type="GO" id="GO:0000280">
    <property type="term" value="P:nuclear division"/>
    <property type="evidence" value="ECO:0007669"/>
    <property type="project" value="UniProtKB-ARBA"/>
</dbReference>
<keyword evidence="12" id="KW-0342">GTP-binding</keyword>
<evidence type="ECO:0000256" key="11">
    <source>
        <dbReference type="ARBA" id="ARBA00023033"/>
    </source>
</evidence>
<evidence type="ECO:0000256" key="13">
    <source>
        <dbReference type="ARBA" id="ARBA00023212"/>
    </source>
</evidence>
<dbReference type="InterPro" id="IPR054465">
    <property type="entry name" value="Integrase_p58-like_C"/>
</dbReference>
<dbReference type="Gene3D" id="1.10.630.10">
    <property type="entry name" value="Cytochrome P450"/>
    <property type="match status" value="3"/>
</dbReference>
<comment type="similarity">
    <text evidence="2">Belongs to the tubulin family.</text>
</comment>
<comment type="similarity">
    <text evidence="3">Belongs to the cytochrome P450 family.</text>
</comment>
<gene>
    <name evidence="16" type="ORF">M513_05643</name>
</gene>
<dbReference type="InterPro" id="IPR008280">
    <property type="entry name" value="Tub_FtsZ_C"/>
</dbReference>
<dbReference type="Pfam" id="PF00067">
    <property type="entry name" value="p450"/>
    <property type="match status" value="3"/>
</dbReference>
<evidence type="ECO:0000256" key="1">
    <source>
        <dbReference type="ARBA" id="ARBA00004267"/>
    </source>
</evidence>
<keyword evidence="11" id="KW-0503">Monooxygenase</keyword>
<evidence type="ECO:0000259" key="15">
    <source>
        <dbReference type="PROSITE" id="PS50994"/>
    </source>
</evidence>
<keyword evidence="6" id="KW-0493">Microtubule</keyword>
<dbReference type="InterPro" id="IPR001128">
    <property type="entry name" value="Cyt_P450"/>
</dbReference>
<dbReference type="FunFam" id="1.10.340.70:FF:000001">
    <property type="entry name" value="Retrovirus-related Pol polyprotein from transposon gypsy-like Protein"/>
    <property type="match status" value="1"/>
</dbReference>
<dbReference type="InterPro" id="IPR002454">
    <property type="entry name" value="Gamma_tubulin"/>
</dbReference>
<dbReference type="Gene3D" id="1.10.287.600">
    <property type="entry name" value="Helix hairpin bin"/>
    <property type="match status" value="1"/>
</dbReference>
<keyword evidence="10" id="KW-0408">Iron</keyword>
<keyword evidence="13" id="KW-0206">Cytoskeleton</keyword>
<keyword evidence="8" id="KW-0547">Nucleotide-binding</keyword>
<evidence type="ECO:0000256" key="7">
    <source>
        <dbReference type="ARBA" id="ARBA00022723"/>
    </source>
</evidence>
<dbReference type="SUPFAM" id="SSF55307">
    <property type="entry name" value="Tubulin C-terminal domain-like"/>
    <property type="match status" value="1"/>
</dbReference>
<dbReference type="SMART" id="SM00865">
    <property type="entry name" value="Tubulin_C"/>
    <property type="match status" value="1"/>
</dbReference>
<evidence type="ECO:0000256" key="2">
    <source>
        <dbReference type="ARBA" id="ARBA00009636"/>
    </source>
</evidence>
<dbReference type="InterPro" id="IPR000217">
    <property type="entry name" value="Tubulin"/>
</dbReference>
<dbReference type="InterPro" id="IPR037103">
    <property type="entry name" value="Tubulin/FtsZ-like_C"/>
</dbReference>
<dbReference type="PROSITE" id="PS00086">
    <property type="entry name" value="CYTOCHROME_P450"/>
    <property type="match status" value="1"/>
</dbReference>
<dbReference type="InterPro" id="IPR001584">
    <property type="entry name" value="Integrase_cat-core"/>
</dbReference>
<dbReference type="PANTHER" id="PTHR24289">
    <property type="entry name" value="STEROID 17-ALPHA-HYDROXYLASE/17,20 LYASE"/>
    <property type="match status" value="1"/>
</dbReference>
<dbReference type="GO" id="GO:0007020">
    <property type="term" value="P:microtubule nucleation"/>
    <property type="evidence" value="ECO:0007669"/>
    <property type="project" value="InterPro"/>
</dbReference>
<dbReference type="GO" id="GO:0005525">
    <property type="term" value="F:GTP binding"/>
    <property type="evidence" value="ECO:0007669"/>
    <property type="project" value="UniProtKB-KW"/>
</dbReference>
<dbReference type="GO" id="GO:0098813">
    <property type="term" value="P:nuclear chromosome segregation"/>
    <property type="evidence" value="ECO:0007669"/>
    <property type="project" value="UniProtKB-ARBA"/>
</dbReference>
<evidence type="ECO:0000256" key="4">
    <source>
        <dbReference type="ARBA" id="ARBA00022490"/>
    </source>
</evidence>
<dbReference type="InterPro" id="IPR012337">
    <property type="entry name" value="RNaseH-like_sf"/>
</dbReference>
<dbReference type="CDD" id="cd02188">
    <property type="entry name" value="gamma_tubulin"/>
    <property type="match status" value="1"/>
</dbReference>
<dbReference type="InterPro" id="IPR018316">
    <property type="entry name" value="Tubulin/FtsZ_2-layer-sand-dom"/>
</dbReference>
<dbReference type="Pfam" id="PF17921">
    <property type="entry name" value="Integrase_H2C2"/>
    <property type="match status" value="1"/>
</dbReference>
<dbReference type="EMBL" id="KL363216">
    <property type="protein sequence ID" value="KFD53537.1"/>
    <property type="molecule type" value="Genomic_DNA"/>
</dbReference>
<dbReference type="PANTHER" id="PTHR24289:SF1">
    <property type="entry name" value="STEROID 17-ALPHA-HYDROXYLASE_17,20 LYASE"/>
    <property type="match status" value="1"/>
</dbReference>
<keyword evidence="4" id="KW-0963">Cytoplasm</keyword>
<keyword evidence="9" id="KW-0560">Oxidoreductase</keyword>
<feature type="region of interest" description="Disordered" evidence="14">
    <location>
        <begin position="1706"/>
        <end position="1746"/>
    </location>
</feature>
<keyword evidence="5" id="KW-0349">Heme</keyword>
<comment type="subcellular location">
    <subcellularLocation>
        <location evidence="1">Cytoplasm</location>
        <location evidence="1">Cytoskeleton</location>
        <location evidence="1">Microtubule organizing center</location>
    </subcellularLocation>
</comment>
<feature type="domain" description="Integrase catalytic" evidence="15">
    <location>
        <begin position="1436"/>
        <end position="1507"/>
    </location>
</feature>
<organism evidence="16 17">
    <name type="scientific">Trichuris suis</name>
    <name type="common">pig whipworm</name>
    <dbReference type="NCBI Taxonomy" id="68888"/>
    <lineage>
        <taxon>Eukaryota</taxon>
        <taxon>Metazoa</taxon>
        <taxon>Ecdysozoa</taxon>
        <taxon>Nematoda</taxon>
        <taxon>Enoplea</taxon>
        <taxon>Dorylaimia</taxon>
        <taxon>Trichinellida</taxon>
        <taxon>Trichuridae</taxon>
        <taxon>Trichuris</taxon>
    </lineage>
</organism>
<dbReference type="GO" id="GO:0031122">
    <property type="term" value="P:cytoplasmic microtubule organization"/>
    <property type="evidence" value="ECO:0007669"/>
    <property type="project" value="InterPro"/>
</dbReference>
<accession>A0A085M8J1</accession>
<dbReference type="PROSITE" id="PS00227">
    <property type="entry name" value="TUBULIN"/>
    <property type="match status" value="1"/>
</dbReference>
<dbReference type="GO" id="GO:0005506">
    <property type="term" value="F:iron ion binding"/>
    <property type="evidence" value="ECO:0007669"/>
    <property type="project" value="InterPro"/>
</dbReference>
<dbReference type="InterPro" id="IPR036396">
    <property type="entry name" value="Cyt_P450_sf"/>
</dbReference>
<dbReference type="SUPFAM" id="SSF52490">
    <property type="entry name" value="Tubulin nucleotide-binding domain-like"/>
    <property type="match status" value="1"/>
</dbReference>
<evidence type="ECO:0000256" key="8">
    <source>
        <dbReference type="ARBA" id="ARBA00022741"/>
    </source>
</evidence>
<dbReference type="PROSITE" id="PS50994">
    <property type="entry name" value="INTEGRASE"/>
    <property type="match status" value="2"/>
</dbReference>
<dbReference type="InterPro" id="IPR041588">
    <property type="entry name" value="Integrase_H2C2"/>
</dbReference>
<dbReference type="GO" id="GO:0005874">
    <property type="term" value="C:microtubule"/>
    <property type="evidence" value="ECO:0007669"/>
    <property type="project" value="UniProtKB-KW"/>
</dbReference>
<dbReference type="Pfam" id="PF22938">
    <property type="entry name" value="Integrase_p58_C"/>
    <property type="match status" value="1"/>
</dbReference>
<feature type="domain" description="Integrase catalytic" evidence="15">
    <location>
        <begin position="1508"/>
        <end position="1581"/>
    </location>
</feature>
<dbReference type="Proteomes" id="UP000030764">
    <property type="component" value="Unassembled WGS sequence"/>
</dbReference>
<reference evidence="16 17" key="1">
    <citation type="journal article" date="2014" name="Nat. Genet.">
        <title>Genome and transcriptome of the porcine whipworm Trichuris suis.</title>
        <authorList>
            <person name="Jex A.R."/>
            <person name="Nejsum P."/>
            <person name="Schwarz E.M."/>
            <person name="Hu L."/>
            <person name="Young N.D."/>
            <person name="Hall R.S."/>
            <person name="Korhonen P.K."/>
            <person name="Liao S."/>
            <person name="Thamsborg S."/>
            <person name="Xia J."/>
            <person name="Xu P."/>
            <person name="Wang S."/>
            <person name="Scheerlinck J.P."/>
            <person name="Hofmann A."/>
            <person name="Sternberg P.W."/>
            <person name="Wang J."/>
            <person name="Gasser R.B."/>
        </authorList>
    </citation>
    <scope>NUCLEOTIDE SEQUENCE [LARGE SCALE GENOMIC DNA]</scope>
    <source>
        <strain evidence="16">DCEP-RM93M</strain>
    </source>
</reference>
<dbReference type="GO" id="GO:0042446">
    <property type="term" value="P:hormone biosynthetic process"/>
    <property type="evidence" value="ECO:0007669"/>
    <property type="project" value="TreeGrafter"/>
</dbReference>
<evidence type="ECO:0000313" key="16">
    <source>
        <dbReference type="EMBL" id="KFD53537.1"/>
    </source>
</evidence>
<dbReference type="PRINTS" id="PR01164">
    <property type="entry name" value="GAMMATUBULIN"/>
</dbReference>
<dbReference type="Pfam" id="PF00091">
    <property type="entry name" value="Tubulin"/>
    <property type="match status" value="1"/>
</dbReference>
<dbReference type="PRINTS" id="PR01161">
    <property type="entry name" value="TUBULIN"/>
</dbReference>
<dbReference type="Gene3D" id="3.30.420.10">
    <property type="entry name" value="Ribonuclease H-like superfamily/Ribonuclease H"/>
    <property type="match status" value="1"/>
</dbReference>
<dbReference type="InterPro" id="IPR003008">
    <property type="entry name" value="Tubulin_FtsZ_GTPase"/>
</dbReference>
<dbReference type="GO" id="GO:0004508">
    <property type="term" value="F:steroid 17-alpha-monooxygenase activity"/>
    <property type="evidence" value="ECO:0007669"/>
    <property type="project" value="TreeGrafter"/>
</dbReference>
<evidence type="ECO:0000256" key="14">
    <source>
        <dbReference type="SAM" id="MobiDB-lite"/>
    </source>
</evidence>
<proteinExistence type="inferred from homology"/>
<evidence type="ECO:0000256" key="12">
    <source>
        <dbReference type="ARBA" id="ARBA00023134"/>
    </source>
</evidence>
<sequence>MPREMIVLQFGQCGNQIGTEFWKSLCLEHGISPEGELQSDEVDLEDCKEIYFYQADDNRYIPRAVLVDLEPRVIQSIMNSSYGKLYNSENIYVSKDGGGAGNNWCSGYSQGKKITEDLFDIIDREAENADRLEGFVMCHSIAGGTGSGLGSCILECLEDRYSKKLVQNYSIFSNQEEASDVVVQPYNSLLTLKRLAQKSNCVIVMDNTALSRIALERLRIATPSFSQINALVSTVMSASTAPLRFPSYMNNDTLSMLACLIPSPRLHFLITGYTPYTAADQISGVRKTSVADVMRRLLQPGNVMVSDIFNKDKQIAHCYISILNLIQGSADPFEVRDGLVRIKERKKLQFIPWAPASYRVSLSRKSPLLPSVNKVSGLMLANYTGVSVLFGKTLEQFEKLRKKRAFLEQFKHEVIGKNYEELDDSFEVVQGLIEEYEAATREDYLTELNYCFLVLLTVALLDLIGRFSYKHAPKALPGPWCLPIIGYPFLFTKSCHVKLAELADRYGDIFQLFVAGKRVIVLSSLDAAKQAFSKLELSGRPTFTSIRHVQNEARGQFAFTPFTEACIFLRKAVIRSLGRLLHLRKGRVETMTLAAYDSLKQQLLENEGSITDPDRLIHKTIISIIGPLTLGSELNCKDPMFERMLDSTEGFNKVMKFNFVAHYFPFLRSVIGREVKVFLENCSKVGTFLEETVRNHKSNGTLEDLQDALELVGEQCNQEELKRLGLTLFSLKHSGASIFAAGLFTLAESYLWAVRLLSVFPEAQEKIAKEIDSLSSMGPFDGVVTLEHRKHLTYSLAFLEEVYRFSSTFALDRNCLAVFVLGIVYVLNKMEQMLLQEEQCHHQSLQWLAISDRCDFDLSPAMHLLVKLSLESKDIEQASTQSPSLMEVLISCFLVLLTVAVLALIGKFSYKHAPKALPGPWCLPIIGYPFLFTNSCHVKLAELADRYGDIFQIYIGGKRVIVLSSLDAAKQAFSKLELSGRPSFKSLTVFQNEVKGEFAFTSFSESCIFIRKAVIRSLGRLLHSKKGRVETMILSAHDSLKQQLLENEGSITDPDRLIHKTIISIIGPLSLGSELNCKDPILERLLDSTENFNKVMKFNFVANYFPFLRSVMWREFNVFRENSSKVGRFMEETVRNHRSNGALEDLQDALEFEGEECNQEELKQLGLNLFSLKLSATNIFGAGVFTTAESYLWALRLLSVFPEAQDKISEEIDSLIRVGHFDGVITLEHRKHFTYTRAFLEEVLRFSSSVPLVTRRPGKRHGNADSLSRTVCKQCGCDDEGLLNDEQRDSCGINSIQFTDGDSTKEQQQNDPDIAPLLVAKQSNDLALLPKQRTKALSMLIANWNRMHVRNGILGREWYETDGSSRLQFVIPKQTVPQLLHLCHSAPTAGHLGEERMLWCVRERFYWPRYRSDVKRYIRTCWECNTRGSPLRKGRALLQPQLATYTWQRLVVDISGPLPTTASGNRYILIVMDAFSKFAEAIPMPNQETTTVAGLLVREIFCRYGVPEELGIKKTRTTPYHPSGTGQAERMNRTIWDMLAKSIITEERDWDMVLPKVMMAYRATPHSSTGQSPYRMMFGRQCRLPDDIIDCDSTPRRAPKRYIEQLIRALDEVNGKVQSKIAKEAARQKRYYDRSANPQQFKVGDLVFLFLPRVLQGRNKKFRKPWVGPYVIIDRPSPVTYRIQRCSYRRDVQVVHADRLKSCPGDIRLEEQKTGSPPTDQRTQRARRDRGPLQGIGPSHQHDAYQPPRMVSVDYQNDSGIYERASDTEASDVIMQPCNSLLTLKRLSQKSNCVISGVRKTSVADVMRRLLQPGNVMVSDIFNKDKQVAHCYISILDPHLIHWSCFLVLLTVALLDLIGRFSYKHAPKALPGPWCLPIIGYPFLFTKSCHVKLAELADRYGDIFQLFVAGKRVIVLSSLDATKEAFSKVEFSGRPSFKTIRHMQNEAKGKFAFTPFTEACIFLRKAVIRSLCRLLHLKKGRVETMILSAHDSLKQQLLENEGSITDPDRLIHKTIISIIGPLSLGSELNCKDPIFECLLDSTEGFNKVMKLNFIAHYFPFLRPVIGRQLKVYRENVSKVRSFMEETILNHKSNATLEDLQDALELAGQECNQEELKRLGLNLLSLKLSATVFPEAQQKIANEIDSLSCMGHFYGVVTLEHRKHLTYTNAFLEEVFRFSSTFPLGVPHAAMKSSTLRDYYIPEGSIVVANLWKINRDPKYFDQPEKFMPERFIQEDGSFNYALAKKVAAFSVGKRKCIGETVARDELFLLITNLVSGFKVRLVGLVHGGSDFLQPTVGLTLKPLPGFYTFTLRSNKQNS</sequence>
<dbReference type="Gene3D" id="3.40.50.1440">
    <property type="entry name" value="Tubulin/FtsZ, GTPase domain"/>
    <property type="match status" value="1"/>
</dbReference>
<evidence type="ECO:0000256" key="6">
    <source>
        <dbReference type="ARBA" id="ARBA00022701"/>
    </source>
</evidence>
<dbReference type="GO" id="GO:0003676">
    <property type="term" value="F:nucleic acid binding"/>
    <property type="evidence" value="ECO:0007669"/>
    <property type="project" value="InterPro"/>
</dbReference>
<dbReference type="SUPFAM" id="SSF48264">
    <property type="entry name" value="Cytochrome P450"/>
    <property type="match status" value="3"/>
</dbReference>
<evidence type="ECO:0000256" key="10">
    <source>
        <dbReference type="ARBA" id="ARBA00023004"/>
    </source>
</evidence>
<evidence type="ECO:0000256" key="5">
    <source>
        <dbReference type="ARBA" id="ARBA00022617"/>
    </source>
</evidence>
<dbReference type="InterPro" id="IPR036397">
    <property type="entry name" value="RNaseH_sf"/>
</dbReference>
<dbReference type="GO" id="GO:0000930">
    <property type="term" value="C:gamma-tubulin complex"/>
    <property type="evidence" value="ECO:0007669"/>
    <property type="project" value="InterPro"/>
</dbReference>
<dbReference type="Gene3D" id="3.30.1330.20">
    <property type="entry name" value="Tubulin/FtsZ, C-terminal domain"/>
    <property type="match status" value="2"/>
</dbReference>
<keyword evidence="7" id="KW-0479">Metal-binding</keyword>
<dbReference type="GO" id="GO:0020037">
    <property type="term" value="F:heme binding"/>
    <property type="evidence" value="ECO:0007669"/>
    <property type="project" value="InterPro"/>
</dbReference>
<evidence type="ECO:0000256" key="3">
    <source>
        <dbReference type="ARBA" id="ARBA00010617"/>
    </source>
</evidence>
<dbReference type="InterPro" id="IPR023123">
    <property type="entry name" value="Tubulin_C"/>
</dbReference>
<dbReference type="InterPro" id="IPR017975">
    <property type="entry name" value="Tubulin_CS"/>
</dbReference>
<evidence type="ECO:0000256" key="9">
    <source>
        <dbReference type="ARBA" id="ARBA00023002"/>
    </source>
</evidence>